<reference evidence="1 2" key="1">
    <citation type="journal article" date="2015" name="Genome Biol. Evol.">
        <title>Phylogenomic analyses indicate that early fungi evolved digesting cell walls of algal ancestors of land plants.</title>
        <authorList>
            <person name="Chang Y."/>
            <person name="Wang S."/>
            <person name="Sekimoto S."/>
            <person name="Aerts A.L."/>
            <person name="Choi C."/>
            <person name="Clum A."/>
            <person name="LaButti K.M."/>
            <person name="Lindquist E.A."/>
            <person name="Yee Ngan C."/>
            <person name="Ohm R.A."/>
            <person name="Salamov A.A."/>
            <person name="Grigoriev I.V."/>
            <person name="Spatafora J.W."/>
            <person name="Berbee M.L."/>
        </authorList>
    </citation>
    <scope>NUCLEOTIDE SEQUENCE [LARGE SCALE GENOMIC DNA]</scope>
    <source>
        <strain evidence="1 2">NRRL 28638</strain>
    </source>
</reference>
<name>A0A137P6Q0_CONC2</name>
<evidence type="ECO:0000313" key="1">
    <source>
        <dbReference type="EMBL" id="KXN70614.1"/>
    </source>
</evidence>
<evidence type="ECO:0000313" key="2">
    <source>
        <dbReference type="Proteomes" id="UP000070444"/>
    </source>
</evidence>
<protein>
    <submittedName>
        <fullName evidence="1">Uncharacterized protein</fullName>
    </submittedName>
</protein>
<gene>
    <name evidence="1" type="ORF">CONCODRAFT_78742</name>
</gene>
<keyword evidence="2" id="KW-1185">Reference proteome</keyword>
<sequence>MTTLRTNTCFIHSDNPHDNVVEFCKTQKCFNNHQEDTYPISIGRFREVYCAEAAASFMKIDDNTFLSPRCYESCKKYCDAKVGCCVCGRKQGDPASGMLHGQFHFPLGMYYYANPAAKIAMCSATTKESMNEDQGFAMSVQSQCRYIDYYDPGEYCGIKRTFNYLDTETKIVKPENH</sequence>
<dbReference type="AlphaFoldDB" id="A0A137P6Q0"/>
<organism evidence="1 2">
    <name type="scientific">Conidiobolus coronatus (strain ATCC 28846 / CBS 209.66 / NRRL 28638)</name>
    <name type="common">Delacroixia coronata</name>
    <dbReference type="NCBI Taxonomy" id="796925"/>
    <lineage>
        <taxon>Eukaryota</taxon>
        <taxon>Fungi</taxon>
        <taxon>Fungi incertae sedis</taxon>
        <taxon>Zoopagomycota</taxon>
        <taxon>Entomophthoromycotina</taxon>
        <taxon>Entomophthoromycetes</taxon>
        <taxon>Entomophthorales</taxon>
        <taxon>Ancylistaceae</taxon>
        <taxon>Conidiobolus</taxon>
    </lineage>
</organism>
<proteinExistence type="predicted"/>
<dbReference type="EMBL" id="KQ964497">
    <property type="protein sequence ID" value="KXN70614.1"/>
    <property type="molecule type" value="Genomic_DNA"/>
</dbReference>
<accession>A0A137P6Q0</accession>
<dbReference type="Proteomes" id="UP000070444">
    <property type="component" value="Unassembled WGS sequence"/>
</dbReference>